<feature type="compositionally biased region" description="Polar residues" evidence="9">
    <location>
        <begin position="1064"/>
        <end position="1073"/>
    </location>
</feature>
<accession>A0AAW4YYR1</accession>
<dbReference type="InterPro" id="IPR023346">
    <property type="entry name" value="Lysozyme-like_dom_sf"/>
</dbReference>
<comment type="caution">
    <text evidence="12">The sequence shown here is derived from an EMBL/GenBank/DDBJ whole genome shotgun (WGS) entry which is preliminary data.</text>
</comment>
<feature type="domain" description="Glycosyl transferase family 51" evidence="11">
    <location>
        <begin position="171"/>
        <end position="331"/>
    </location>
</feature>
<evidence type="ECO:0000256" key="6">
    <source>
        <dbReference type="ARBA" id="ARBA00023268"/>
    </source>
</evidence>
<keyword evidence="3" id="KW-0645">Protease</keyword>
<dbReference type="InterPro" id="IPR036950">
    <property type="entry name" value="PBP_transglycosylase"/>
</dbReference>
<feature type="compositionally biased region" description="Basic and acidic residues" evidence="9">
    <location>
        <begin position="19"/>
        <end position="35"/>
    </location>
</feature>
<evidence type="ECO:0000256" key="9">
    <source>
        <dbReference type="SAM" id="MobiDB-lite"/>
    </source>
</evidence>
<keyword evidence="6" id="KW-0511">Multifunctional enzyme</keyword>
<dbReference type="InterPro" id="IPR012338">
    <property type="entry name" value="Beta-lactam/transpept-like"/>
</dbReference>
<dbReference type="PANTHER" id="PTHR32282">
    <property type="entry name" value="BINDING PROTEIN TRANSPEPTIDASE, PUTATIVE-RELATED"/>
    <property type="match status" value="1"/>
</dbReference>
<name>A0AAW4YYR1_9GAMM</name>
<proteinExistence type="predicted"/>
<evidence type="ECO:0000313" key="13">
    <source>
        <dbReference type="Proteomes" id="UP001320178"/>
    </source>
</evidence>
<dbReference type="AlphaFoldDB" id="A0AAW4YYR1"/>
<dbReference type="GO" id="GO:0030288">
    <property type="term" value="C:outer membrane-bounded periplasmic space"/>
    <property type="evidence" value="ECO:0007669"/>
    <property type="project" value="TreeGrafter"/>
</dbReference>
<feature type="transmembrane region" description="Helical" evidence="10">
    <location>
        <begin position="48"/>
        <end position="70"/>
    </location>
</feature>
<reference evidence="12" key="2">
    <citation type="journal article" date="2021" name="Front. Microbiol.">
        <title>Aerobic Denitrification and Heterotrophic Sulfur Oxidation in the Genus Halomonas Revealed by Six Novel Species Characterizations and Genome-Based Analysis.</title>
        <authorList>
            <person name="Wang L."/>
            <person name="Shao Z."/>
        </authorList>
    </citation>
    <scope>NUCLEOTIDE SEQUENCE</scope>
    <source>
        <strain evidence="12">MCCC 1A05776</strain>
    </source>
</reference>
<organism evidence="12 13">
    <name type="scientific">Billgrantia desiderata</name>
    <dbReference type="NCBI Taxonomy" id="52021"/>
    <lineage>
        <taxon>Bacteria</taxon>
        <taxon>Pseudomonadati</taxon>
        <taxon>Pseudomonadota</taxon>
        <taxon>Gammaproteobacteria</taxon>
        <taxon>Oceanospirillales</taxon>
        <taxon>Halomonadaceae</taxon>
        <taxon>Billgrantia</taxon>
    </lineage>
</organism>
<keyword evidence="10" id="KW-1133">Transmembrane helix</keyword>
<dbReference type="Pfam" id="PF00912">
    <property type="entry name" value="Transgly"/>
    <property type="match status" value="1"/>
</dbReference>
<dbReference type="GO" id="GO:0004180">
    <property type="term" value="F:carboxypeptidase activity"/>
    <property type="evidence" value="ECO:0007669"/>
    <property type="project" value="UniProtKB-KW"/>
</dbReference>
<keyword evidence="10" id="KW-0472">Membrane</keyword>
<dbReference type="SUPFAM" id="SSF53955">
    <property type="entry name" value="Lysozyme-like"/>
    <property type="match status" value="1"/>
</dbReference>
<dbReference type="PANTHER" id="PTHR32282:SF24">
    <property type="entry name" value="GLYCOSYL TRANSFERASE FAMILY 51 DOMAIN-CONTAINING PROTEIN"/>
    <property type="match status" value="1"/>
</dbReference>
<evidence type="ECO:0000313" key="12">
    <source>
        <dbReference type="EMBL" id="MCE8053721.1"/>
    </source>
</evidence>
<dbReference type="SUPFAM" id="SSF56601">
    <property type="entry name" value="beta-lactamase/transpeptidase-like"/>
    <property type="match status" value="1"/>
</dbReference>
<sequence length="1073" mass="121234">MGARGTSSRRDSSTVAWRDNGDSLPKRSPFIEEPRIAPATRPEPSRRWLYLTLTILLLVFGVSLATLLVAEAKTSHFQAQELSRYASTLRYTLEPGRSSQILFPQHGPFDQRLGYTLLPEFESRLNTRGYEIVEQARFTPALLDYTRRGFFPPYGEKTQAGLTIEECRGDTFYEFRHPQRQYASFEAIPPVILQVLLFIENRHLLNESTPYANPAVDWPRFTRAAMSQVGRALDLSEQSAGGSTLATQVEKYRHSPQGLTYSPMEKLRQMVSASVRSYRQGPQTMTARQDVALDYLNTVPLSAAPGYGEVHGLGDGLWVWFGADFDTLNRRLAIGFDGVDERVETGLALRQVVALMIAQRRPSWYLTSGKQALEELTDSHLRLLRQEGVVPYDLAQAALEQRLTFRNFGTAPFDLRNEPDKGVQMARQRLGGMLGMSFYDLDRLDLRTSTTLHADLQREVTHYLHRLADPEFAAEVGLLGDRLLSRERTQDVHYSFTLFERSEDGFRVRVQTDNTDQPFDINQSSKLELGSTAKLRVLATYLEMVAEVHGRHSGKSVEALRAIETDRQDTLSRWVLDRFIENPELSLDALLGMAMERRYSASPAEAFFTGGGRHTFSNFRREDNGRNPTLSEAMRESLNLPFIRLMRELVRYSTHHAEHRSQVLENDKDPRREEYLRLFADREGRTFLQRFWRKYRNQDSEARLVTFLEGLNVSAPRLAAVHRYLFPEADLDTFNAFLIDWLPSGSRLSEREVAALYERYAPGNFSLTDQGYVARVHPLELWLLGYLLDYPEASFGEAVAASAEERQEVYGWLFRTRHRSARDVRIRTMLEVEAFLDIHERWQRLGYPFDHLVPSLATAVGTSGDRPAALAELMGIILNDGVKLPTLRIDELHFAADTPYETRFVPTGGQAQRVMRPEVAAVLRETLSQVVEGGTARRLQGSFTLEDGSPLVLGGKTGTGNNRIETVSRSGQVTSSRARNRTATFVFYLGDDHFGTLTAFVSGSASDDFRFTSALPVQVLKGMEPILRPYLVPGVGTCPPPRPEYHFADDGEAVQPPAEDDDGSTSSLSVALR</sequence>
<evidence type="ECO:0000256" key="4">
    <source>
        <dbReference type="ARBA" id="ARBA00022676"/>
    </source>
</evidence>
<evidence type="ECO:0000256" key="7">
    <source>
        <dbReference type="ARBA" id="ARBA00044770"/>
    </source>
</evidence>
<comment type="catalytic activity">
    <reaction evidence="8">
        <text>[GlcNAc-(1-&gt;4)-Mur2Ac(oyl-L-Ala-gamma-D-Glu-L-Lys-D-Ala-D-Ala)](n)-di-trans,octa-cis-undecaprenyl diphosphate + beta-D-GlcNAc-(1-&gt;4)-Mur2Ac(oyl-L-Ala-gamma-D-Glu-L-Lys-D-Ala-D-Ala)-di-trans,octa-cis-undecaprenyl diphosphate = [GlcNAc-(1-&gt;4)-Mur2Ac(oyl-L-Ala-gamma-D-Glu-L-Lys-D-Ala-D-Ala)](n+1)-di-trans,octa-cis-undecaprenyl diphosphate + di-trans,octa-cis-undecaprenyl diphosphate + H(+)</text>
        <dbReference type="Rhea" id="RHEA:23708"/>
        <dbReference type="Rhea" id="RHEA-COMP:9602"/>
        <dbReference type="Rhea" id="RHEA-COMP:9603"/>
        <dbReference type="ChEBI" id="CHEBI:15378"/>
        <dbReference type="ChEBI" id="CHEBI:58405"/>
        <dbReference type="ChEBI" id="CHEBI:60033"/>
        <dbReference type="ChEBI" id="CHEBI:78435"/>
        <dbReference type="EC" id="2.4.99.28"/>
    </reaction>
</comment>
<evidence type="ECO:0000256" key="2">
    <source>
        <dbReference type="ARBA" id="ARBA00022645"/>
    </source>
</evidence>
<keyword evidence="3" id="KW-0378">Hydrolase</keyword>
<dbReference type="Proteomes" id="UP001320178">
    <property type="component" value="Unassembled WGS sequence"/>
</dbReference>
<keyword evidence="2" id="KW-0121">Carboxypeptidase</keyword>
<dbReference type="GO" id="GO:0008955">
    <property type="term" value="F:peptidoglycan glycosyltransferase activity"/>
    <property type="evidence" value="ECO:0007669"/>
    <property type="project" value="UniProtKB-EC"/>
</dbReference>
<evidence type="ECO:0000256" key="5">
    <source>
        <dbReference type="ARBA" id="ARBA00022679"/>
    </source>
</evidence>
<dbReference type="InterPro" id="IPR001264">
    <property type="entry name" value="Glyco_trans_51"/>
</dbReference>
<reference evidence="12" key="1">
    <citation type="submission" date="2020-05" db="EMBL/GenBank/DDBJ databases">
        <authorList>
            <person name="Wang L."/>
            <person name="Shao Z."/>
        </authorList>
    </citation>
    <scope>NUCLEOTIDE SEQUENCE</scope>
    <source>
        <strain evidence="12">MCCC 1A05776</strain>
    </source>
</reference>
<dbReference type="GO" id="GO:0009252">
    <property type="term" value="P:peptidoglycan biosynthetic process"/>
    <property type="evidence" value="ECO:0007669"/>
    <property type="project" value="TreeGrafter"/>
</dbReference>
<evidence type="ECO:0000256" key="3">
    <source>
        <dbReference type="ARBA" id="ARBA00022670"/>
    </source>
</evidence>
<dbReference type="Gene3D" id="3.40.710.10">
    <property type="entry name" value="DD-peptidase/beta-lactamase superfamily"/>
    <property type="match status" value="1"/>
</dbReference>
<feature type="region of interest" description="Disordered" evidence="9">
    <location>
        <begin position="1041"/>
        <end position="1073"/>
    </location>
</feature>
<dbReference type="Gene3D" id="1.10.3810.10">
    <property type="entry name" value="Biosynthetic peptidoglycan transglycosylase-like"/>
    <property type="match status" value="1"/>
</dbReference>
<gene>
    <name evidence="12" type="ORF">HOP61_20720</name>
</gene>
<dbReference type="GO" id="GO:0006508">
    <property type="term" value="P:proteolysis"/>
    <property type="evidence" value="ECO:0007669"/>
    <property type="project" value="UniProtKB-KW"/>
</dbReference>
<keyword evidence="4" id="KW-0328">Glycosyltransferase</keyword>
<dbReference type="EC" id="2.4.99.28" evidence="7"/>
<comment type="pathway">
    <text evidence="1">Cell wall biogenesis; peptidoglycan biosynthesis.</text>
</comment>
<protein>
    <recommendedName>
        <fullName evidence="7">peptidoglycan glycosyltransferase</fullName>
        <ecNumber evidence="7">2.4.99.28</ecNumber>
    </recommendedName>
</protein>
<dbReference type="EMBL" id="JABFTS010000014">
    <property type="protein sequence ID" value="MCE8053721.1"/>
    <property type="molecule type" value="Genomic_DNA"/>
</dbReference>
<keyword evidence="10" id="KW-0812">Transmembrane</keyword>
<dbReference type="InterPro" id="IPR050396">
    <property type="entry name" value="Glycosyltr_51/Transpeptidase"/>
</dbReference>
<keyword evidence="5" id="KW-0808">Transferase</keyword>
<evidence type="ECO:0000256" key="1">
    <source>
        <dbReference type="ARBA" id="ARBA00004752"/>
    </source>
</evidence>
<evidence type="ECO:0000256" key="8">
    <source>
        <dbReference type="ARBA" id="ARBA00049902"/>
    </source>
</evidence>
<evidence type="ECO:0000259" key="11">
    <source>
        <dbReference type="Pfam" id="PF00912"/>
    </source>
</evidence>
<evidence type="ECO:0000256" key="10">
    <source>
        <dbReference type="SAM" id="Phobius"/>
    </source>
</evidence>
<feature type="region of interest" description="Disordered" evidence="9">
    <location>
        <begin position="1"/>
        <end position="37"/>
    </location>
</feature>